<evidence type="ECO:0000259" key="1">
    <source>
        <dbReference type="Pfam" id="PF00027"/>
    </source>
</evidence>
<sequence>MKAFLNKIEYIDQEILDKYISYWTEYTVPKKTIMTAPGETERYMYYVIEGIQKSYYLNEDKQHVMAFTYPPSFSGIPESFLTQTPSRYFLETITESSFFRISFEKHQELMQEHREIETLFRKATELVLIGMVQRHYELMAFNISQRFKSFAQRSPHLFSLVSHKDLASYLRIDSTNFSKLFNTIKI</sequence>
<accession>A0A6N9NR57</accession>
<reference evidence="2 3" key="1">
    <citation type="submission" date="2019-12" db="EMBL/GenBank/DDBJ databases">
        <authorList>
            <person name="Zhao J."/>
        </authorList>
    </citation>
    <scope>NUCLEOTIDE SEQUENCE [LARGE SCALE GENOMIC DNA]</scope>
    <source>
        <strain evidence="2 3">S-15</strain>
    </source>
</reference>
<dbReference type="EMBL" id="WWNE01000012">
    <property type="protein sequence ID" value="NBG66895.1"/>
    <property type="molecule type" value="Genomic_DNA"/>
</dbReference>
<evidence type="ECO:0000313" key="3">
    <source>
        <dbReference type="Proteomes" id="UP000470771"/>
    </source>
</evidence>
<keyword evidence="3" id="KW-1185">Reference proteome</keyword>
<dbReference type="InterPro" id="IPR018490">
    <property type="entry name" value="cNMP-bd_dom_sf"/>
</dbReference>
<dbReference type="Pfam" id="PF00027">
    <property type="entry name" value="cNMP_binding"/>
    <property type="match status" value="1"/>
</dbReference>
<dbReference type="InterPro" id="IPR000595">
    <property type="entry name" value="cNMP-bd_dom"/>
</dbReference>
<dbReference type="SUPFAM" id="SSF51206">
    <property type="entry name" value="cAMP-binding domain-like"/>
    <property type="match status" value="1"/>
</dbReference>
<comment type="caution">
    <text evidence="2">The sequence shown here is derived from an EMBL/GenBank/DDBJ whole genome shotgun (WGS) entry which is preliminary data.</text>
</comment>
<name>A0A6N9NR57_9FLAO</name>
<dbReference type="CDD" id="cd00038">
    <property type="entry name" value="CAP_ED"/>
    <property type="match status" value="1"/>
</dbReference>
<dbReference type="RefSeq" id="WP_160633850.1">
    <property type="nucleotide sequence ID" value="NZ_WWNE01000012.1"/>
</dbReference>
<dbReference type="Gene3D" id="2.60.120.10">
    <property type="entry name" value="Jelly Rolls"/>
    <property type="match status" value="1"/>
</dbReference>
<feature type="domain" description="Cyclic nucleotide-binding" evidence="1">
    <location>
        <begin position="28"/>
        <end position="113"/>
    </location>
</feature>
<gene>
    <name evidence="2" type="ORF">GQN54_12275</name>
</gene>
<dbReference type="Proteomes" id="UP000470771">
    <property type="component" value="Unassembled WGS sequence"/>
</dbReference>
<protein>
    <submittedName>
        <fullName evidence="2">Cyclic nucleotide-binding domain-containing protein</fullName>
    </submittedName>
</protein>
<evidence type="ECO:0000313" key="2">
    <source>
        <dbReference type="EMBL" id="NBG66895.1"/>
    </source>
</evidence>
<proteinExistence type="predicted"/>
<dbReference type="InterPro" id="IPR014710">
    <property type="entry name" value="RmlC-like_jellyroll"/>
</dbReference>
<dbReference type="AlphaFoldDB" id="A0A6N9NR57"/>
<organism evidence="2 3">
    <name type="scientific">Acidiluteibacter ferrifornacis</name>
    <dbReference type="NCBI Taxonomy" id="2692424"/>
    <lineage>
        <taxon>Bacteria</taxon>
        <taxon>Pseudomonadati</taxon>
        <taxon>Bacteroidota</taxon>
        <taxon>Flavobacteriia</taxon>
        <taxon>Flavobacteriales</taxon>
        <taxon>Cryomorphaceae</taxon>
        <taxon>Acidiluteibacter</taxon>
    </lineage>
</organism>